<name>A0A4P2Q4F6_SORCE</name>
<organism evidence="1 2">
    <name type="scientific">Sorangium cellulosum</name>
    <name type="common">Polyangium cellulosum</name>
    <dbReference type="NCBI Taxonomy" id="56"/>
    <lineage>
        <taxon>Bacteria</taxon>
        <taxon>Pseudomonadati</taxon>
        <taxon>Myxococcota</taxon>
        <taxon>Polyangia</taxon>
        <taxon>Polyangiales</taxon>
        <taxon>Polyangiaceae</taxon>
        <taxon>Sorangium</taxon>
    </lineage>
</organism>
<reference evidence="1 2" key="1">
    <citation type="submission" date="2015-09" db="EMBL/GenBank/DDBJ databases">
        <title>Sorangium comparison.</title>
        <authorList>
            <person name="Zaburannyi N."/>
            <person name="Bunk B."/>
            <person name="Overmann J."/>
            <person name="Mueller R."/>
        </authorList>
    </citation>
    <scope>NUCLEOTIDE SEQUENCE [LARGE SCALE GENOMIC DNA]</scope>
    <source>
        <strain evidence="1 2">So ceGT47</strain>
    </source>
</reference>
<evidence type="ECO:0008006" key="3">
    <source>
        <dbReference type="Google" id="ProtNLM"/>
    </source>
</evidence>
<sequence length="63" mass="7436">MLGAFDRIAETPEQGPEIEPGIRRMLLQRFPYGLLYAVEPERILVLTVMHLRRRPGYWRGRGR</sequence>
<proteinExistence type="predicted"/>
<dbReference type="EMBL" id="CP012670">
    <property type="protein sequence ID" value="AUX23813.1"/>
    <property type="molecule type" value="Genomic_DNA"/>
</dbReference>
<protein>
    <recommendedName>
        <fullName evidence="3">Plasmid stabilization protein</fullName>
    </recommendedName>
</protein>
<dbReference type="RefSeq" id="WP_129349261.1">
    <property type="nucleotide sequence ID" value="NZ_CP012670.1"/>
</dbReference>
<dbReference type="Gene3D" id="3.30.2310.20">
    <property type="entry name" value="RelE-like"/>
    <property type="match status" value="1"/>
</dbReference>
<evidence type="ECO:0000313" key="2">
    <source>
        <dbReference type="Proteomes" id="UP000295781"/>
    </source>
</evidence>
<gene>
    <name evidence="1" type="ORF">SOCEGT47_043430</name>
</gene>
<evidence type="ECO:0000313" key="1">
    <source>
        <dbReference type="EMBL" id="AUX23813.1"/>
    </source>
</evidence>
<dbReference type="Proteomes" id="UP000295781">
    <property type="component" value="Chromosome"/>
</dbReference>
<dbReference type="InterPro" id="IPR035093">
    <property type="entry name" value="RelE/ParE_toxin_dom_sf"/>
</dbReference>
<accession>A0A4P2Q4F6</accession>
<dbReference type="AlphaFoldDB" id="A0A4P2Q4F6"/>
<dbReference type="OrthoDB" id="278204at2"/>